<dbReference type="GO" id="GO:0003677">
    <property type="term" value="F:DNA binding"/>
    <property type="evidence" value="ECO:0007669"/>
    <property type="project" value="UniProtKB-UniRule"/>
</dbReference>
<gene>
    <name evidence="4 6" type="primary">birA</name>
    <name evidence="6" type="ORF">GCM10011398_06390</name>
</gene>
<keyword evidence="4" id="KW-0678">Repressor</keyword>
<dbReference type="SUPFAM" id="SSF55681">
    <property type="entry name" value="Class II aaRS and biotin synthetases"/>
    <property type="match status" value="1"/>
</dbReference>
<dbReference type="Gene3D" id="1.10.10.10">
    <property type="entry name" value="Winged helix-like DNA-binding domain superfamily/Winged helix DNA-binding domain"/>
    <property type="match status" value="1"/>
</dbReference>
<sequence length="334" mass="37899">MSSTRNKLIKILEKTRNEYVSGQFLSEELNISRAAIWKHMKELEKDGYEIEGKSKKGYRILKSPEKLSENTVQWGLNTKWLGKKVIHKPTTASTQHIAHQLAQESAPHGTIIIADEQTAGKGRMNRKWHSTAGKGIWMSILLRPEILPYLAPQLTLLTATVLADVLSKDTTIEPKIKWPNDILINSKKTAGILTEMQAEQDQIQYVVIGIGINVNQTTSDIPENINSKATSLQIETNNAFDITNLIQHILQTFENAYDAYIKNGFPNVKDKWESYGFRIGETIQIKTIKKNWHATFLGIAEDGALLTKAEDEEIKRLYSAEIDWYKEGEDKHVN</sequence>
<dbReference type="RefSeq" id="WP_188453883.1">
    <property type="nucleotide sequence ID" value="NZ_BMFR01000001.1"/>
</dbReference>
<dbReference type="InterPro" id="IPR004143">
    <property type="entry name" value="BPL_LPL_catalytic"/>
</dbReference>
<comment type="catalytic activity">
    <reaction evidence="4">
        <text>biotin + L-lysyl-[protein] + ATP = N(6)-biotinyl-L-lysyl-[protein] + AMP + diphosphate + H(+)</text>
        <dbReference type="Rhea" id="RHEA:11756"/>
        <dbReference type="Rhea" id="RHEA-COMP:9752"/>
        <dbReference type="Rhea" id="RHEA-COMP:10505"/>
        <dbReference type="ChEBI" id="CHEBI:15378"/>
        <dbReference type="ChEBI" id="CHEBI:29969"/>
        <dbReference type="ChEBI" id="CHEBI:30616"/>
        <dbReference type="ChEBI" id="CHEBI:33019"/>
        <dbReference type="ChEBI" id="CHEBI:57586"/>
        <dbReference type="ChEBI" id="CHEBI:83144"/>
        <dbReference type="ChEBI" id="CHEBI:456215"/>
        <dbReference type="EC" id="6.3.4.15"/>
    </reaction>
</comment>
<proteinExistence type="inferred from homology"/>
<dbReference type="InterPro" id="IPR003142">
    <property type="entry name" value="BPL_C"/>
</dbReference>
<dbReference type="EMBL" id="BMFR01000001">
    <property type="protein sequence ID" value="GGG65451.1"/>
    <property type="molecule type" value="Genomic_DNA"/>
</dbReference>
<keyword evidence="4" id="KW-0805">Transcription regulation</keyword>
<evidence type="ECO:0000256" key="3">
    <source>
        <dbReference type="ARBA" id="ARBA00023267"/>
    </source>
</evidence>
<reference evidence="6" key="2">
    <citation type="submission" date="2020-09" db="EMBL/GenBank/DDBJ databases">
        <authorList>
            <person name="Sun Q."/>
            <person name="Zhou Y."/>
        </authorList>
    </citation>
    <scope>NUCLEOTIDE SEQUENCE</scope>
    <source>
        <strain evidence="6">CGMCC 1.12754</strain>
    </source>
</reference>
<dbReference type="InterPro" id="IPR004408">
    <property type="entry name" value="Biotin_CoA_COase_ligase"/>
</dbReference>
<protein>
    <recommendedName>
        <fullName evidence="4">Bifunctional ligase/repressor BirA</fullName>
    </recommendedName>
    <alternativeName>
        <fullName evidence="4">Biotin--[acetyl-CoA-carboxylase] ligase</fullName>
        <ecNumber evidence="4">6.3.4.15</ecNumber>
    </alternativeName>
    <alternativeName>
        <fullName evidence="4">Biotin--protein ligase</fullName>
    </alternativeName>
    <alternativeName>
        <fullName evidence="4">Biotin-[acetyl-CoA carboxylase] synthetase</fullName>
    </alternativeName>
</protein>
<dbReference type="PANTHER" id="PTHR12835:SF5">
    <property type="entry name" value="BIOTIN--PROTEIN LIGASE"/>
    <property type="match status" value="1"/>
</dbReference>
<keyword evidence="4" id="KW-0804">Transcription</keyword>
<keyword evidence="4" id="KW-0067">ATP-binding</keyword>
<comment type="caution">
    <text evidence="6">The sequence shown here is derived from an EMBL/GenBank/DDBJ whole genome shotgun (WGS) entry which is preliminary data.</text>
</comment>
<dbReference type="InterPro" id="IPR013196">
    <property type="entry name" value="HTH_11"/>
</dbReference>
<dbReference type="InterPro" id="IPR045864">
    <property type="entry name" value="aa-tRNA-synth_II/BPL/LPL"/>
</dbReference>
<evidence type="ECO:0000256" key="2">
    <source>
        <dbReference type="ARBA" id="ARBA00023125"/>
    </source>
</evidence>
<evidence type="ECO:0000256" key="4">
    <source>
        <dbReference type="HAMAP-Rule" id="MF_00978"/>
    </source>
</evidence>
<dbReference type="InterPro" id="IPR036388">
    <property type="entry name" value="WH-like_DNA-bd_sf"/>
</dbReference>
<evidence type="ECO:0000313" key="7">
    <source>
        <dbReference type="Proteomes" id="UP000622860"/>
    </source>
</evidence>
<dbReference type="Pfam" id="PF02237">
    <property type="entry name" value="BPL_C"/>
    <property type="match status" value="1"/>
</dbReference>
<dbReference type="Pfam" id="PF03099">
    <property type="entry name" value="BPL_LplA_LipB"/>
    <property type="match status" value="1"/>
</dbReference>
<feature type="DNA-binding region" description="H-T-H motif" evidence="4">
    <location>
        <begin position="22"/>
        <end position="41"/>
    </location>
</feature>
<dbReference type="CDD" id="cd00090">
    <property type="entry name" value="HTH_ARSR"/>
    <property type="match status" value="1"/>
</dbReference>
<name>A0A917H2M2_9BACI</name>
<organism evidence="6 7">
    <name type="scientific">Virgibacillus oceani</name>
    <dbReference type="NCBI Taxonomy" id="1479511"/>
    <lineage>
        <taxon>Bacteria</taxon>
        <taxon>Bacillati</taxon>
        <taxon>Bacillota</taxon>
        <taxon>Bacilli</taxon>
        <taxon>Bacillales</taxon>
        <taxon>Bacillaceae</taxon>
        <taxon>Virgibacillus</taxon>
    </lineage>
</organism>
<dbReference type="GO" id="GO:0005737">
    <property type="term" value="C:cytoplasm"/>
    <property type="evidence" value="ECO:0007669"/>
    <property type="project" value="TreeGrafter"/>
</dbReference>
<dbReference type="Proteomes" id="UP000622860">
    <property type="component" value="Unassembled WGS sequence"/>
</dbReference>
<accession>A0A917H2M2</accession>
<dbReference type="NCBIfam" id="TIGR00121">
    <property type="entry name" value="birA_ligase"/>
    <property type="match status" value="1"/>
</dbReference>
<comment type="caution">
    <text evidence="4">Lacks conserved residue(s) required for the propagation of feature annotation.</text>
</comment>
<dbReference type="GO" id="GO:0009249">
    <property type="term" value="P:protein lipoylation"/>
    <property type="evidence" value="ECO:0007669"/>
    <property type="project" value="UniProtKB-ARBA"/>
</dbReference>
<keyword evidence="2 4" id="KW-0238">DNA-binding</keyword>
<keyword evidence="7" id="KW-1185">Reference proteome</keyword>
<dbReference type="HAMAP" id="MF_00978">
    <property type="entry name" value="Bifunct_BirA"/>
    <property type="match status" value="1"/>
</dbReference>
<evidence type="ECO:0000259" key="5">
    <source>
        <dbReference type="PROSITE" id="PS51733"/>
    </source>
</evidence>
<dbReference type="GO" id="GO:0006355">
    <property type="term" value="P:regulation of DNA-templated transcription"/>
    <property type="evidence" value="ECO:0007669"/>
    <property type="project" value="UniProtKB-UniRule"/>
</dbReference>
<keyword evidence="1 4" id="KW-0436">Ligase</keyword>
<dbReference type="GO" id="GO:0004077">
    <property type="term" value="F:biotin--[biotin carboxyl-carrier protein] ligase activity"/>
    <property type="evidence" value="ECO:0007669"/>
    <property type="project" value="UniProtKB-UniRule"/>
</dbReference>
<evidence type="ECO:0000313" key="6">
    <source>
        <dbReference type="EMBL" id="GGG65451.1"/>
    </source>
</evidence>
<dbReference type="PANTHER" id="PTHR12835">
    <property type="entry name" value="BIOTIN PROTEIN LIGASE"/>
    <property type="match status" value="1"/>
</dbReference>
<dbReference type="SUPFAM" id="SSF46785">
    <property type="entry name" value="Winged helix' DNA-binding domain"/>
    <property type="match status" value="1"/>
</dbReference>
<dbReference type="InterPro" id="IPR036390">
    <property type="entry name" value="WH_DNA-bd_sf"/>
</dbReference>
<dbReference type="EC" id="6.3.4.15" evidence="4"/>
<feature type="binding site" evidence="4">
    <location>
        <position position="117"/>
    </location>
    <ligand>
        <name>biotin</name>
        <dbReference type="ChEBI" id="CHEBI:57586"/>
    </ligand>
</feature>
<dbReference type="GO" id="GO:0005524">
    <property type="term" value="F:ATP binding"/>
    <property type="evidence" value="ECO:0007669"/>
    <property type="project" value="UniProtKB-UniRule"/>
</dbReference>
<dbReference type="InterPro" id="IPR011991">
    <property type="entry name" value="ArsR-like_HTH"/>
</dbReference>
<dbReference type="Pfam" id="PF08279">
    <property type="entry name" value="HTH_11"/>
    <property type="match status" value="1"/>
</dbReference>
<keyword evidence="3 4" id="KW-0092">Biotin</keyword>
<comment type="similarity">
    <text evidence="4">Belongs to the biotin--protein ligase family.</text>
</comment>
<feature type="binding site" evidence="4">
    <location>
        <position position="188"/>
    </location>
    <ligand>
        <name>biotin</name>
        <dbReference type="ChEBI" id="CHEBI:57586"/>
    </ligand>
</feature>
<keyword evidence="4" id="KW-0547">Nucleotide-binding</keyword>
<dbReference type="InterPro" id="IPR030855">
    <property type="entry name" value="Bifunct_BirA"/>
</dbReference>
<comment type="function">
    <text evidence="4">Acts both as a biotin--[acetyl-CoA-carboxylase] ligase and a repressor.</text>
</comment>
<reference evidence="6" key="1">
    <citation type="journal article" date="2014" name="Int. J. Syst. Evol. Microbiol.">
        <title>Complete genome sequence of Corynebacterium casei LMG S-19264T (=DSM 44701T), isolated from a smear-ripened cheese.</title>
        <authorList>
            <consortium name="US DOE Joint Genome Institute (JGI-PGF)"/>
            <person name="Walter F."/>
            <person name="Albersmeier A."/>
            <person name="Kalinowski J."/>
            <person name="Ruckert C."/>
        </authorList>
    </citation>
    <scope>NUCLEOTIDE SEQUENCE</scope>
    <source>
        <strain evidence="6">CGMCC 1.12754</strain>
    </source>
</reference>
<dbReference type="AlphaFoldDB" id="A0A917H2M2"/>
<evidence type="ECO:0000256" key="1">
    <source>
        <dbReference type="ARBA" id="ARBA00022598"/>
    </source>
</evidence>
<feature type="domain" description="BPL/LPL catalytic" evidence="5">
    <location>
        <begin position="70"/>
        <end position="261"/>
    </location>
</feature>
<dbReference type="PROSITE" id="PS51733">
    <property type="entry name" value="BPL_LPL_CATALYTIC"/>
    <property type="match status" value="1"/>
</dbReference>
<dbReference type="CDD" id="cd16442">
    <property type="entry name" value="BPL"/>
    <property type="match status" value="1"/>
</dbReference>
<dbReference type="GO" id="GO:0016740">
    <property type="term" value="F:transferase activity"/>
    <property type="evidence" value="ECO:0007669"/>
    <property type="project" value="UniProtKB-ARBA"/>
</dbReference>
<dbReference type="Gene3D" id="3.30.930.10">
    <property type="entry name" value="Bira Bifunctional Protein, Domain 2"/>
    <property type="match status" value="1"/>
</dbReference>